<comment type="function">
    <text evidence="11">Catalyzes the reversible phosphorylation of UMP to UDP.</text>
</comment>
<dbReference type="InterPro" id="IPR011817">
    <property type="entry name" value="Uridylate_kinase"/>
</dbReference>
<feature type="binding site" evidence="11">
    <location>
        <position position="97"/>
    </location>
    <ligand>
        <name>ATP</name>
        <dbReference type="ChEBI" id="CHEBI:30616"/>
    </ligand>
</feature>
<feature type="binding site" evidence="11">
    <location>
        <position position="101"/>
    </location>
    <ligand>
        <name>ATP</name>
        <dbReference type="ChEBI" id="CHEBI:30616"/>
    </ligand>
</feature>
<dbReference type="EMBL" id="ANIE01000002">
    <property type="protein sequence ID" value="KEF32958.1"/>
    <property type="molecule type" value="Genomic_DNA"/>
</dbReference>
<keyword evidence="5 11" id="KW-0808">Transferase</keyword>
<dbReference type="GO" id="GO:0005829">
    <property type="term" value="C:cytosol"/>
    <property type="evidence" value="ECO:0007669"/>
    <property type="project" value="TreeGrafter"/>
</dbReference>
<dbReference type="GO" id="GO:0033862">
    <property type="term" value="F:UMP kinase activity"/>
    <property type="evidence" value="ECO:0007669"/>
    <property type="project" value="UniProtKB-EC"/>
</dbReference>
<proteinExistence type="inferred from homology"/>
<keyword evidence="8 11" id="KW-0067">ATP-binding</keyword>
<feature type="binding site" evidence="11">
    <location>
        <position position="210"/>
    </location>
    <ligand>
        <name>ATP</name>
        <dbReference type="ChEBI" id="CHEBI:30616"/>
    </ligand>
</feature>
<dbReference type="PIRSF" id="PIRSF005650">
    <property type="entry name" value="Uridylate_kin"/>
    <property type="match status" value="1"/>
</dbReference>
<dbReference type="FunFam" id="3.40.1160.10:FF:000001">
    <property type="entry name" value="Uridylate kinase"/>
    <property type="match status" value="1"/>
</dbReference>
<comment type="catalytic activity">
    <reaction evidence="10 11">
        <text>UMP + ATP = UDP + ADP</text>
        <dbReference type="Rhea" id="RHEA:24400"/>
        <dbReference type="ChEBI" id="CHEBI:30616"/>
        <dbReference type="ChEBI" id="CHEBI:57865"/>
        <dbReference type="ChEBI" id="CHEBI:58223"/>
        <dbReference type="ChEBI" id="CHEBI:456216"/>
        <dbReference type="EC" id="2.7.4.22"/>
    </reaction>
</comment>
<dbReference type="UniPathway" id="UPA00159">
    <property type="reaction ID" value="UER00275"/>
</dbReference>
<evidence type="ECO:0000256" key="6">
    <source>
        <dbReference type="ARBA" id="ARBA00022741"/>
    </source>
</evidence>
<dbReference type="GO" id="GO:0044210">
    <property type="term" value="P:'de novo' CTP biosynthetic process"/>
    <property type="evidence" value="ECO:0007669"/>
    <property type="project" value="UniProtKB-UniRule"/>
</dbReference>
<protein>
    <recommendedName>
        <fullName evidence="11">Uridylate kinase</fullName>
        <shortName evidence="11">UK</shortName>
        <ecNumber evidence="11">2.7.4.22</ecNumber>
    </recommendedName>
    <alternativeName>
        <fullName evidence="11">Uridine monophosphate kinase</fullName>
        <shortName evidence="11">UMP kinase</shortName>
        <shortName evidence="11">UMPK</shortName>
    </alternativeName>
</protein>
<reference evidence="13 14" key="1">
    <citation type="submission" date="2012-12" db="EMBL/GenBank/DDBJ databases">
        <title>Genome assembly of Marinobacter sp. AK21.</title>
        <authorList>
            <person name="Khatri I."/>
            <person name="Kumar R."/>
            <person name="Vaidya B."/>
            <person name="Subramanian S."/>
            <person name="Pinnaka A."/>
        </authorList>
    </citation>
    <scope>NUCLEOTIDE SEQUENCE [LARGE SCALE GENOMIC DNA]</scope>
    <source>
        <strain evidence="13 14">AK21</strain>
    </source>
</reference>
<comment type="subunit">
    <text evidence="11">Homohexamer.</text>
</comment>
<keyword evidence="9 11" id="KW-0665">Pyrimidine biosynthesis</keyword>
<evidence type="ECO:0000256" key="4">
    <source>
        <dbReference type="ARBA" id="ARBA00022490"/>
    </source>
</evidence>
<dbReference type="Gene3D" id="3.40.1160.10">
    <property type="entry name" value="Acetylglutamate kinase-like"/>
    <property type="match status" value="1"/>
</dbReference>
<accession>A0A072N7J3</accession>
<evidence type="ECO:0000259" key="12">
    <source>
        <dbReference type="Pfam" id="PF00696"/>
    </source>
</evidence>
<evidence type="ECO:0000313" key="13">
    <source>
        <dbReference type="EMBL" id="KEF32958.1"/>
    </source>
</evidence>
<keyword evidence="7 11" id="KW-0418">Kinase</keyword>
<organism evidence="13 14">
    <name type="scientific">Marinobacter nitratireducens</name>
    <dbReference type="NCBI Taxonomy" id="1137280"/>
    <lineage>
        <taxon>Bacteria</taxon>
        <taxon>Pseudomonadati</taxon>
        <taxon>Pseudomonadota</taxon>
        <taxon>Gammaproteobacteria</taxon>
        <taxon>Pseudomonadales</taxon>
        <taxon>Marinobacteraceae</taxon>
        <taxon>Marinobacter</taxon>
    </lineage>
</organism>
<dbReference type="Proteomes" id="UP000035057">
    <property type="component" value="Unassembled WGS sequence"/>
</dbReference>
<evidence type="ECO:0000313" key="14">
    <source>
        <dbReference type="Proteomes" id="UP000035057"/>
    </source>
</evidence>
<dbReference type="InterPro" id="IPR036393">
    <property type="entry name" value="AceGlu_kinase-like_sf"/>
</dbReference>
<keyword evidence="14" id="KW-1185">Reference proteome</keyword>
<comment type="caution">
    <text evidence="11">Lacks conserved residue(s) required for the propagation of feature annotation.</text>
</comment>
<feature type="binding site" evidence="11">
    <location>
        <position position="204"/>
    </location>
    <ligand>
        <name>ATP</name>
        <dbReference type="ChEBI" id="CHEBI:30616"/>
    </ligand>
</feature>
<dbReference type="SUPFAM" id="SSF53633">
    <property type="entry name" value="Carbamate kinase-like"/>
    <property type="match status" value="1"/>
</dbReference>
<feature type="binding site" evidence="11">
    <location>
        <position position="96"/>
    </location>
    <ligand>
        <name>UMP</name>
        <dbReference type="ChEBI" id="CHEBI:57865"/>
    </ligand>
</feature>
<dbReference type="PANTHER" id="PTHR42833:SF4">
    <property type="entry name" value="URIDYLATE KINASE PUMPKIN, CHLOROPLASTIC"/>
    <property type="match status" value="1"/>
</dbReference>
<dbReference type="GO" id="GO:0006225">
    <property type="term" value="P:UDP biosynthetic process"/>
    <property type="evidence" value="ECO:0007669"/>
    <property type="project" value="TreeGrafter"/>
</dbReference>
<keyword evidence="4 11" id="KW-0963">Cytoplasm</keyword>
<gene>
    <name evidence="11" type="primary">pyrH</name>
    <name evidence="13" type="ORF">D777_00520</name>
</gene>
<feature type="binding site" evidence="11">
    <location>
        <position position="213"/>
    </location>
    <ligand>
        <name>ATP</name>
        <dbReference type="ChEBI" id="CHEBI:30616"/>
    </ligand>
</feature>
<evidence type="ECO:0000256" key="9">
    <source>
        <dbReference type="ARBA" id="ARBA00022975"/>
    </source>
</evidence>
<comment type="caution">
    <text evidence="13">The sequence shown here is derived from an EMBL/GenBank/DDBJ whole genome shotgun (WGS) entry which is preliminary data.</text>
</comment>
<feature type="binding site" evidence="11">
    <location>
        <begin position="54"/>
        <end position="57"/>
    </location>
    <ligand>
        <name>ATP</name>
        <dbReference type="ChEBI" id="CHEBI:30616"/>
    </ligand>
</feature>
<evidence type="ECO:0000256" key="5">
    <source>
        <dbReference type="ARBA" id="ARBA00022679"/>
    </source>
</evidence>
<feature type="binding site" evidence="11">
    <location>
        <begin position="177"/>
        <end position="184"/>
    </location>
    <ligand>
        <name>UMP</name>
        <dbReference type="ChEBI" id="CHEBI:57865"/>
    </ligand>
</feature>
<comment type="pathway">
    <text evidence="2 11">Pyrimidine metabolism; CTP biosynthesis via de novo pathway; UDP from UMP (UMPK route): step 1/1.</text>
</comment>
<evidence type="ECO:0000256" key="3">
    <source>
        <dbReference type="ARBA" id="ARBA00007614"/>
    </source>
</evidence>
<dbReference type="PANTHER" id="PTHR42833">
    <property type="entry name" value="URIDYLATE KINASE"/>
    <property type="match status" value="1"/>
</dbReference>
<dbReference type="Pfam" id="PF00696">
    <property type="entry name" value="AA_kinase"/>
    <property type="match status" value="1"/>
</dbReference>
<feature type="binding site" evidence="11">
    <location>
        <position position="116"/>
    </location>
    <ligand>
        <name>UMP</name>
        <dbReference type="ChEBI" id="CHEBI:57865"/>
    </ligand>
</feature>
<dbReference type="InterPro" id="IPR015963">
    <property type="entry name" value="Uridylate_kinase_bac"/>
</dbReference>
<evidence type="ECO:0000256" key="8">
    <source>
        <dbReference type="ARBA" id="ARBA00022840"/>
    </source>
</evidence>
<sequence length="279" mass="30499">MAGLYLRYPFFKEYVRYKPAAGFERRISTDEKGISMPTPTSSKNQPRYKRVLLKLSGEALMGEHDFGIDPKVLDRMALEIGALVGIGVQVGLVIGGGNLFRGAALSEAGLDRVTGDHMGMLATVMNGLAMRDALERSNIRTRVMSAIPMSGIVEHYDRRRAVRDLKEGDVVIFSAGTGNPFFTTDSAACLRGIEIEADAVLKATKVDGVYSADPNLDPSAEKYDHLTYDEVLDKKLGVMDLTAICLARDHGMPLRVFDMNNPGVLTRIVTGERDGTLIE</sequence>
<dbReference type="STRING" id="1137280.D777_00520"/>
<dbReference type="EC" id="2.7.4.22" evidence="11"/>
<evidence type="ECO:0000256" key="7">
    <source>
        <dbReference type="ARBA" id="ARBA00022777"/>
    </source>
</evidence>
<comment type="subcellular location">
    <subcellularLocation>
        <location evidence="1 11">Cytoplasm</location>
    </subcellularLocation>
</comment>
<dbReference type="CDD" id="cd04254">
    <property type="entry name" value="AAK_UMPK-PyrH-Ec"/>
    <property type="match status" value="1"/>
</dbReference>
<keyword evidence="6 11" id="KW-0547">Nucleotide-binding</keyword>
<evidence type="ECO:0000256" key="11">
    <source>
        <dbReference type="HAMAP-Rule" id="MF_01220"/>
    </source>
</evidence>
<evidence type="ECO:0000256" key="10">
    <source>
        <dbReference type="ARBA" id="ARBA00047767"/>
    </source>
</evidence>
<dbReference type="NCBIfam" id="TIGR02075">
    <property type="entry name" value="pyrH_bact"/>
    <property type="match status" value="1"/>
</dbReference>
<feature type="domain" description="Aspartate/glutamate/uridylate kinase" evidence="12">
    <location>
        <begin position="49"/>
        <end position="258"/>
    </location>
</feature>
<comment type="activity regulation">
    <text evidence="11">Inhibited by UTP.</text>
</comment>
<name>A0A072N7J3_9GAMM</name>
<dbReference type="InterPro" id="IPR001048">
    <property type="entry name" value="Asp/Glu/Uridylate_kinase"/>
</dbReference>
<dbReference type="PATRIC" id="fig|1137280.3.peg.336"/>
<dbReference type="HAMAP" id="MF_01220_B">
    <property type="entry name" value="PyrH_B"/>
    <property type="match status" value="1"/>
</dbReference>
<evidence type="ECO:0000256" key="2">
    <source>
        <dbReference type="ARBA" id="ARBA00004791"/>
    </source>
</evidence>
<comment type="similarity">
    <text evidence="3 11">Belongs to the UMP kinase family.</text>
</comment>
<evidence type="ECO:0000256" key="1">
    <source>
        <dbReference type="ARBA" id="ARBA00004496"/>
    </source>
</evidence>
<dbReference type="AlphaFoldDB" id="A0A072N7J3"/>
<dbReference type="GO" id="GO:0005524">
    <property type="term" value="F:ATP binding"/>
    <property type="evidence" value="ECO:0007669"/>
    <property type="project" value="UniProtKB-KW"/>
</dbReference>